<evidence type="ECO:0000313" key="1">
    <source>
        <dbReference type="EMBL" id="GEU29577.1"/>
    </source>
</evidence>
<dbReference type="EMBL" id="BKCJ010000080">
    <property type="protein sequence ID" value="GEU29577.1"/>
    <property type="molecule type" value="Genomic_DNA"/>
</dbReference>
<gene>
    <name evidence="1" type="ORF">Tci_001555</name>
</gene>
<dbReference type="AlphaFoldDB" id="A0A699GJI0"/>
<comment type="caution">
    <text evidence="1">The sequence shown here is derived from an EMBL/GenBank/DDBJ whole genome shotgun (WGS) entry which is preliminary data.</text>
</comment>
<reference evidence="1" key="1">
    <citation type="journal article" date="2019" name="Sci. Rep.">
        <title>Draft genome of Tanacetum cinerariifolium, the natural source of mosquito coil.</title>
        <authorList>
            <person name="Yamashiro T."/>
            <person name="Shiraishi A."/>
            <person name="Satake H."/>
            <person name="Nakayama K."/>
        </authorList>
    </citation>
    <scope>NUCLEOTIDE SEQUENCE</scope>
</reference>
<protein>
    <recommendedName>
        <fullName evidence="2">Pre-mRNA splicing Prp18-interacting factor</fullName>
    </recommendedName>
</protein>
<accession>A0A699GJI0</accession>
<organism evidence="1">
    <name type="scientific">Tanacetum cinerariifolium</name>
    <name type="common">Dalmatian daisy</name>
    <name type="synonym">Chrysanthemum cinerariifolium</name>
    <dbReference type="NCBI Taxonomy" id="118510"/>
    <lineage>
        <taxon>Eukaryota</taxon>
        <taxon>Viridiplantae</taxon>
        <taxon>Streptophyta</taxon>
        <taxon>Embryophyta</taxon>
        <taxon>Tracheophyta</taxon>
        <taxon>Spermatophyta</taxon>
        <taxon>Magnoliopsida</taxon>
        <taxon>eudicotyledons</taxon>
        <taxon>Gunneridae</taxon>
        <taxon>Pentapetalae</taxon>
        <taxon>asterids</taxon>
        <taxon>campanulids</taxon>
        <taxon>Asterales</taxon>
        <taxon>Asteraceae</taxon>
        <taxon>Asteroideae</taxon>
        <taxon>Anthemideae</taxon>
        <taxon>Anthemidinae</taxon>
        <taxon>Tanacetum</taxon>
    </lineage>
</organism>
<sequence>MSSFYEFICYGCGGPSDTPLCYLCTCEQCGNILIDGACLKCNSGDGNSFVYDTNPKSFNELQSIFNPPPQPHYNIYLCQICESNSHYGYECSQRVPLVYEPKPSYNQSFGDNDYSHDSPGVTPLIDHHCCYNCRDLLDDFFANNALKLLYDNSSPCPPEEFISKYSDADIKSFSPSPIPVEDIDSLMQEIDLILTLYDSMPSNIEDDDYDSEKDILILEKLLSNDSLSLPENDSFHFDIPSSPLPPAKPQMMMKSS</sequence>
<evidence type="ECO:0008006" key="2">
    <source>
        <dbReference type="Google" id="ProtNLM"/>
    </source>
</evidence>
<name>A0A699GJI0_TANCI</name>
<proteinExistence type="predicted"/>